<dbReference type="PANTHER" id="PTHR30469:SF12">
    <property type="entry name" value="MULTIDRUG RESISTANCE PROTEIN MDTA"/>
    <property type="match status" value="1"/>
</dbReference>
<reference evidence="12 13" key="1">
    <citation type="submission" date="2007-07" db="EMBL/GenBank/DDBJ databases">
        <title>Complete sequence of chromosome of Xanthobacter autotrophicus Py2.</title>
        <authorList>
            <consortium name="US DOE Joint Genome Institute"/>
            <person name="Copeland A."/>
            <person name="Lucas S."/>
            <person name="Lapidus A."/>
            <person name="Barry K."/>
            <person name="Glavina del Rio T."/>
            <person name="Hammon N."/>
            <person name="Israni S."/>
            <person name="Dalin E."/>
            <person name="Tice H."/>
            <person name="Pitluck S."/>
            <person name="Sims D."/>
            <person name="Brettin T."/>
            <person name="Bruce D."/>
            <person name="Detter J.C."/>
            <person name="Han C."/>
            <person name="Tapia R."/>
            <person name="Brainard J."/>
            <person name="Schmutz J."/>
            <person name="Larimer F."/>
            <person name="Land M."/>
            <person name="Hauser L."/>
            <person name="Kyrpides N."/>
            <person name="Kim E."/>
            <person name="Ensigns S.A."/>
            <person name="Richardson P."/>
        </authorList>
    </citation>
    <scope>NUCLEOTIDE SEQUENCE [LARGE SCALE GENOMIC DNA]</scope>
    <source>
        <strain evidence="13">ATCC BAA-1158 / Py2</strain>
    </source>
</reference>
<dbReference type="EMBL" id="CP000781">
    <property type="protein sequence ID" value="ABS65988.1"/>
    <property type="molecule type" value="Genomic_DNA"/>
</dbReference>
<feature type="domain" description="Multidrug resistance protein MdtA-like C-terminal permuted SH3" evidence="11">
    <location>
        <begin position="305"/>
        <end position="363"/>
    </location>
</feature>
<comment type="subcellular location">
    <subcellularLocation>
        <location evidence="1">Cell membrane</location>
    </subcellularLocation>
</comment>
<evidence type="ECO:0000256" key="4">
    <source>
        <dbReference type="ARBA" id="ARBA00022475"/>
    </source>
</evidence>
<dbReference type="InterPro" id="IPR058625">
    <property type="entry name" value="MdtA-like_BSH"/>
</dbReference>
<evidence type="ECO:0000259" key="11">
    <source>
        <dbReference type="Pfam" id="PF25967"/>
    </source>
</evidence>
<keyword evidence="6 7" id="KW-0472">Membrane</keyword>
<protein>
    <submittedName>
        <fullName evidence="12">Efflux transporter, RND family, MFP subunit</fullName>
    </submittedName>
</protein>
<dbReference type="AlphaFoldDB" id="A7ID95"/>
<dbReference type="GO" id="GO:1990281">
    <property type="term" value="C:efflux pump complex"/>
    <property type="evidence" value="ECO:0007669"/>
    <property type="project" value="TreeGrafter"/>
</dbReference>
<feature type="domain" description="Multidrug resistance protein MdtA-like beta-barrel" evidence="10">
    <location>
        <begin position="219"/>
        <end position="300"/>
    </location>
</feature>
<dbReference type="OrthoDB" id="8435523at2"/>
<evidence type="ECO:0000256" key="1">
    <source>
        <dbReference type="ARBA" id="ARBA00004236"/>
    </source>
</evidence>
<dbReference type="Gene3D" id="2.40.420.20">
    <property type="match status" value="1"/>
</dbReference>
<gene>
    <name evidence="12" type="ordered locus">Xaut_0736</name>
</gene>
<keyword evidence="7" id="KW-0812">Transmembrane</keyword>
<evidence type="ECO:0000256" key="5">
    <source>
        <dbReference type="ARBA" id="ARBA00022519"/>
    </source>
</evidence>
<feature type="transmembrane region" description="Helical" evidence="7">
    <location>
        <begin position="9"/>
        <end position="28"/>
    </location>
</feature>
<evidence type="ECO:0000256" key="3">
    <source>
        <dbReference type="ARBA" id="ARBA00022448"/>
    </source>
</evidence>
<dbReference type="FunFam" id="2.40.420.20:FF:000001">
    <property type="entry name" value="Efflux RND transporter periplasmic adaptor subunit"/>
    <property type="match status" value="1"/>
</dbReference>
<dbReference type="Pfam" id="PF25944">
    <property type="entry name" value="Beta-barrel_RND"/>
    <property type="match status" value="1"/>
</dbReference>
<dbReference type="Gene3D" id="2.40.30.170">
    <property type="match status" value="1"/>
</dbReference>
<dbReference type="Proteomes" id="UP000002417">
    <property type="component" value="Chromosome"/>
</dbReference>
<accession>A7ID95</accession>
<keyword evidence="4" id="KW-1003">Cell membrane</keyword>
<evidence type="ECO:0000259" key="8">
    <source>
        <dbReference type="Pfam" id="PF25876"/>
    </source>
</evidence>
<dbReference type="NCBIfam" id="TIGR01730">
    <property type="entry name" value="RND_mfp"/>
    <property type="match status" value="1"/>
</dbReference>
<feature type="domain" description="Multidrug resistance protein MdtA-like alpha-helical hairpin" evidence="8">
    <location>
        <begin position="113"/>
        <end position="182"/>
    </location>
</feature>
<evidence type="ECO:0000259" key="10">
    <source>
        <dbReference type="Pfam" id="PF25944"/>
    </source>
</evidence>
<proteinExistence type="inferred from homology"/>
<dbReference type="Pfam" id="PF25876">
    <property type="entry name" value="HH_MFP_RND"/>
    <property type="match status" value="1"/>
</dbReference>
<keyword evidence="3" id="KW-0813">Transport</keyword>
<evidence type="ECO:0000256" key="2">
    <source>
        <dbReference type="ARBA" id="ARBA00009477"/>
    </source>
</evidence>
<dbReference type="KEGG" id="xau:Xaut_0736"/>
<dbReference type="PhylomeDB" id="A7ID95"/>
<dbReference type="InterPro" id="IPR058624">
    <property type="entry name" value="MdtA-like_HH"/>
</dbReference>
<evidence type="ECO:0000256" key="7">
    <source>
        <dbReference type="SAM" id="Phobius"/>
    </source>
</evidence>
<dbReference type="HOGENOM" id="CLU_018816_2_0_5"/>
<keyword evidence="5" id="KW-0997">Cell inner membrane</keyword>
<dbReference type="Pfam" id="PF25917">
    <property type="entry name" value="BSH_RND"/>
    <property type="match status" value="1"/>
</dbReference>
<dbReference type="GO" id="GO:0015562">
    <property type="term" value="F:efflux transmembrane transporter activity"/>
    <property type="evidence" value="ECO:0007669"/>
    <property type="project" value="TreeGrafter"/>
</dbReference>
<keyword evidence="13" id="KW-1185">Reference proteome</keyword>
<dbReference type="InterPro" id="IPR058626">
    <property type="entry name" value="MdtA-like_b-barrel"/>
</dbReference>
<sequence>MSVRNLCRIILVGAGAAIAVVGLLYWQFAPSPPQERSARSQAPAPAPVSVATVTRQDVPIHLSGLGTVQASLTVGIRSQVDGKLQEVLFTEGQRVRKGDVLAKIDPRLFQAALDQAIARKRQNAALLAGAEKDLARSKALAQKDIGTQQNVDQQQAKVDQLKASIEADMAAIATAQTQLNYATIAAPSDGRMGVRLVDPGNLIRVSESGPIATLVQIQPAAVQFTLPARVLPDLREAMARGPVEVTAFDQDNRRALDTGTILLIDNVIDQATDMIRLKAMFANADDQLWPGQYVNARVLVAIKRNVLTIPSSAVQRGPQGLFAWIVTSKNNAEPRPLQVGLTTSDLTVVASGLSEGERVVIDGHYRLRRGALVTIAKPQSVDARSGS</sequence>
<dbReference type="InterPro" id="IPR058627">
    <property type="entry name" value="MdtA-like_C"/>
</dbReference>
<dbReference type="GO" id="GO:0030313">
    <property type="term" value="C:cell envelope"/>
    <property type="evidence" value="ECO:0007669"/>
    <property type="project" value="UniProtKB-SubCell"/>
</dbReference>
<evidence type="ECO:0000313" key="13">
    <source>
        <dbReference type="Proteomes" id="UP000002417"/>
    </source>
</evidence>
<dbReference type="eggNOG" id="COG0845">
    <property type="taxonomic scope" value="Bacteria"/>
</dbReference>
<dbReference type="STRING" id="78245.Xaut_0736"/>
<name>A7ID95_XANP2</name>
<dbReference type="PANTHER" id="PTHR30469">
    <property type="entry name" value="MULTIDRUG RESISTANCE PROTEIN MDTA"/>
    <property type="match status" value="1"/>
</dbReference>
<dbReference type="Pfam" id="PF25967">
    <property type="entry name" value="RND-MFP_C"/>
    <property type="match status" value="1"/>
</dbReference>
<evidence type="ECO:0000256" key="6">
    <source>
        <dbReference type="ARBA" id="ARBA00023136"/>
    </source>
</evidence>
<evidence type="ECO:0000313" key="12">
    <source>
        <dbReference type="EMBL" id="ABS65988.1"/>
    </source>
</evidence>
<evidence type="ECO:0000259" key="9">
    <source>
        <dbReference type="Pfam" id="PF25917"/>
    </source>
</evidence>
<dbReference type="InterPro" id="IPR006143">
    <property type="entry name" value="RND_pump_MFP"/>
</dbReference>
<comment type="similarity">
    <text evidence="2">Belongs to the membrane fusion protein (MFP) (TC 8.A.1) family.</text>
</comment>
<dbReference type="Gene3D" id="2.40.50.100">
    <property type="match status" value="1"/>
</dbReference>
<dbReference type="SUPFAM" id="SSF111369">
    <property type="entry name" value="HlyD-like secretion proteins"/>
    <property type="match status" value="1"/>
</dbReference>
<feature type="domain" description="Multidrug resistance protein MdtA-like barrel-sandwich hybrid" evidence="9">
    <location>
        <begin position="73"/>
        <end position="213"/>
    </location>
</feature>
<organism evidence="12 13">
    <name type="scientific">Xanthobacter autotrophicus (strain ATCC BAA-1158 / Py2)</name>
    <dbReference type="NCBI Taxonomy" id="78245"/>
    <lineage>
        <taxon>Bacteria</taxon>
        <taxon>Pseudomonadati</taxon>
        <taxon>Pseudomonadota</taxon>
        <taxon>Alphaproteobacteria</taxon>
        <taxon>Hyphomicrobiales</taxon>
        <taxon>Xanthobacteraceae</taxon>
        <taxon>Xanthobacter</taxon>
    </lineage>
</organism>
<keyword evidence="7" id="KW-1133">Transmembrane helix</keyword>
<dbReference type="Gene3D" id="1.10.287.470">
    <property type="entry name" value="Helix hairpin bin"/>
    <property type="match status" value="1"/>
</dbReference>